<keyword evidence="12" id="KW-1185">Reference proteome</keyword>
<dbReference type="Proteomes" id="UP001597322">
    <property type="component" value="Unassembled WGS sequence"/>
</dbReference>
<feature type="domain" description="tRNA nucleotidyltransferase/poly(A) polymerase RNA and SrmB- binding" evidence="10">
    <location>
        <begin position="187"/>
        <end position="238"/>
    </location>
</feature>
<proteinExistence type="inferred from homology"/>
<keyword evidence="7" id="KW-0460">Magnesium</keyword>
<dbReference type="InterPro" id="IPR043519">
    <property type="entry name" value="NT_sf"/>
</dbReference>
<dbReference type="Gene3D" id="1.10.3090.10">
    <property type="entry name" value="cca-adding enzyme, domain 2"/>
    <property type="match status" value="1"/>
</dbReference>
<dbReference type="PANTHER" id="PTHR46173:SF1">
    <property type="entry name" value="CCA TRNA NUCLEOTIDYLTRANSFERASE 1, MITOCHONDRIAL"/>
    <property type="match status" value="1"/>
</dbReference>
<keyword evidence="8" id="KW-0694">RNA-binding</keyword>
<reference evidence="12" key="1">
    <citation type="journal article" date="2019" name="Int. J. Syst. Evol. Microbiol.">
        <title>The Global Catalogue of Microorganisms (GCM) 10K type strain sequencing project: providing services to taxonomists for standard genome sequencing and annotation.</title>
        <authorList>
            <consortium name="The Broad Institute Genomics Platform"/>
            <consortium name="The Broad Institute Genome Sequencing Center for Infectious Disease"/>
            <person name="Wu L."/>
            <person name="Ma J."/>
        </authorList>
    </citation>
    <scope>NUCLEOTIDE SEQUENCE [LARGE SCALE GENOMIC DNA]</scope>
    <source>
        <strain evidence="12">CG52</strain>
    </source>
</reference>
<dbReference type="PANTHER" id="PTHR46173">
    <property type="entry name" value="CCA TRNA NUCLEOTIDYLTRANSFERASE 1, MITOCHONDRIAL"/>
    <property type="match status" value="1"/>
</dbReference>
<protein>
    <submittedName>
        <fullName evidence="11">CCA tRNA nucleotidyltransferase</fullName>
    </submittedName>
</protein>
<comment type="similarity">
    <text evidence="8">Belongs to the tRNA nucleotidyltransferase/poly(A) polymerase family.</text>
</comment>
<evidence type="ECO:0000256" key="1">
    <source>
        <dbReference type="ARBA" id="ARBA00001946"/>
    </source>
</evidence>
<evidence type="ECO:0000256" key="8">
    <source>
        <dbReference type="RuleBase" id="RU003953"/>
    </source>
</evidence>
<evidence type="ECO:0000256" key="3">
    <source>
        <dbReference type="ARBA" id="ARBA00022694"/>
    </source>
</evidence>
<evidence type="ECO:0000256" key="6">
    <source>
        <dbReference type="ARBA" id="ARBA00022741"/>
    </source>
</evidence>
<name>A0ABW4MBM6_9HYPH</name>
<accession>A0ABW4MBM6</accession>
<evidence type="ECO:0000259" key="9">
    <source>
        <dbReference type="Pfam" id="PF01743"/>
    </source>
</evidence>
<feature type="domain" description="Poly A polymerase head" evidence="9">
    <location>
        <begin position="30"/>
        <end position="151"/>
    </location>
</feature>
<keyword evidence="2 8" id="KW-0808">Transferase</keyword>
<keyword evidence="5" id="KW-0479">Metal-binding</keyword>
<dbReference type="InterPro" id="IPR032828">
    <property type="entry name" value="PolyA_RNA-bd"/>
</dbReference>
<dbReference type="SUPFAM" id="SSF81891">
    <property type="entry name" value="Poly A polymerase C-terminal region-like"/>
    <property type="match status" value="1"/>
</dbReference>
<sequence>MTTLGDRDWLKDAAVQRVFELLNADGGEGRVVGGAVRNALMAIPISDIDFATTNPPEEVMARAKHAGIKAVPTGFDHGTVTLVIDGRGFEVTTLRKDVETDGRRAKVSFGRDWQEDAERRDFTINALYATADGTVIDLIDGLKDIESRTLRFIGDAASRIAEDYLRVLRFFRFFAYYGVGRPDADGLRACARAKDRLDTLSAERVWSELRKLLAAPDPSRALLWMRTSGVLTAVLPESEKWGIDAIHGLIAAEQSLGWSPDALVRLAAIIPPQAERIDSLSQRLRLSKAESEQLLKFASAPAISADTAGAALDRMLYRHGPTGILTRLKLSLASARAQAVENDEQMVKAARFDALLKRAQAFTRPVFPIGGADVIALGVKPGPKVGEVLGRLEDSWIERNFTEDRAALTARLQDVVSKLD</sequence>
<dbReference type="Pfam" id="PF01743">
    <property type="entry name" value="PolyA_pol"/>
    <property type="match status" value="1"/>
</dbReference>
<evidence type="ECO:0000256" key="5">
    <source>
        <dbReference type="ARBA" id="ARBA00022723"/>
    </source>
</evidence>
<dbReference type="SUPFAM" id="SSF81301">
    <property type="entry name" value="Nucleotidyltransferase"/>
    <property type="match status" value="1"/>
</dbReference>
<dbReference type="InterPro" id="IPR050264">
    <property type="entry name" value="Bact_CCA-adding_enz_type3_sf"/>
</dbReference>
<dbReference type="RefSeq" id="WP_377405259.1">
    <property type="nucleotide sequence ID" value="NZ_JBHUEQ010000042.1"/>
</dbReference>
<keyword evidence="6" id="KW-0547">Nucleotide-binding</keyword>
<keyword evidence="3" id="KW-0819">tRNA processing</keyword>
<dbReference type="EMBL" id="JBHUEQ010000042">
    <property type="protein sequence ID" value="MFD1747626.1"/>
    <property type="molecule type" value="Genomic_DNA"/>
</dbReference>
<evidence type="ECO:0000313" key="12">
    <source>
        <dbReference type="Proteomes" id="UP001597322"/>
    </source>
</evidence>
<gene>
    <name evidence="11" type="ORF">ACFSE1_19325</name>
</gene>
<organism evidence="11 12">
    <name type="scientific">Rhizobium helianthi</name>
    <dbReference type="NCBI Taxonomy" id="1132695"/>
    <lineage>
        <taxon>Bacteria</taxon>
        <taxon>Pseudomonadati</taxon>
        <taxon>Pseudomonadota</taxon>
        <taxon>Alphaproteobacteria</taxon>
        <taxon>Hyphomicrobiales</taxon>
        <taxon>Rhizobiaceae</taxon>
        <taxon>Rhizobium/Agrobacterium group</taxon>
        <taxon>Rhizobium</taxon>
    </lineage>
</organism>
<evidence type="ECO:0000313" key="11">
    <source>
        <dbReference type="EMBL" id="MFD1747626.1"/>
    </source>
</evidence>
<comment type="caution">
    <text evidence="11">The sequence shown here is derived from an EMBL/GenBank/DDBJ whole genome shotgun (WGS) entry which is preliminary data.</text>
</comment>
<dbReference type="InterPro" id="IPR002646">
    <property type="entry name" value="PolA_pol_head_dom"/>
</dbReference>
<comment type="cofactor">
    <cofactor evidence="1">
        <name>Mg(2+)</name>
        <dbReference type="ChEBI" id="CHEBI:18420"/>
    </cofactor>
</comment>
<dbReference type="Pfam" id="PF12627">
    <property type="entry name" value="PolyA_pol_RNAbd"/>
    <property type="match status" value="1"/>
</dbReference>
<dbReference type="CDD" id="cd05398">
    <property type="entry name" value="NT_ClassII-CCAase"/>
    <property type="match status" value="1"/>
</dbReference>
<evidence type="ECO:0000256" key="2">
    <source>
        <dbReference type="ARBA" id="ARBA00022679"/>
    </source>
</evidence>
<evidence type="ECO:0000259" key="10">
    <source>
        <dbReference type="Pfam" id="PF12627"/>
    </source>
</evidence>
<dbReference type="Gene3D" id="3.30.460.10">
    <property type="entry name" value="Beta Polymerase, domain 2"/>
    <property type="match status" value="1"/>
</dbReference>
<evidence type="ECO:0000256" key="4">
    <source>
        <dbReference type="ARBA" id="ARBA00022695"/>
    </source>
</evidence>
<evidence type="ECO:0000256" key="7">
    <source>
        <dbReference type="ARBA" id="ARBA00022842"/>
    </source>
</evidence>
<keyword evidence="4" id="KW-0548">Nucleotidyltransferase</keyword>